<reference evidence="7 8" key="1">
    <citation type="submission" date="2016-10" db="EMBL/GenBank/DDBJ databases">
        <authorList>
            <person name="de Groot N.N."/>
        </authorList>
    </citation>
    <scope>NUCLEOTIDE SEQUENCE [LARGE SCALE GENOMIC DNA]</scope>
    <source>
        <strain evidence="7 8">Nm1</strain>
    </source>
</reference>
<evidence type="ECO:0000259" key="6">
    <source>
        <dbReference type="Pfam" id="PF04377"/>
    </source>
</evidence>
<dbReference type="PANTHER" id="PTHR21367">
    <property type="entry name" value="ARGININE-TRNA-PROTEIN TRANSFERASE 1"/>
    <property type="match status" value="1"/>
</dbReference>
<dbReference type="EC" id="2.3.2.29" evidence="4"/>
<evidence type="ECO:0000313" key="7">
    <source>
        <dbReference type="EMBL" id="SDX43524.1"/>
    </source>
</evidence>
<evidence type="ECO:0000256" key="2">
    <source>
        <dbReference type="ARBA" id="ARBA00022679"/>
    </source>
</evidence>
<dbReference type="NCBIfam" id="NF002341">
    <property type="entry name" value="PRK01305.1-1"/>
    <property type="match status" value="1"/>
</dbReference>
<dbReference type="EMBL" id="FNOY01000001">
    <property type="protein sequence ID" value="SDX43524.1"/>
    <property type="molecule type" value="Genomic_DNA"/>
</dbReference>
<dbReference type="RefSeq" id="WP_090410956.1">
    <property type="nucleotide sequence ID" value="NZ_FNOY01000001.1"/>
</dbReference>
<dbReference type="STRING" id="44576.SAMN05421881_100176"/>
<dbReference type="PIRSF" id="PIRSF037208">
    <property type="entry name" value="ATE_pro_prd"/>
    <property type="match status" value="1"/>
</dbReference>
<feature type="domain" description="N-end rule aminoacyl transferase C-terminal" evidence="6">
    <location>
        <begin position="99"/>
        <end position="220"/>
    </location>
</feature>
<dbReference type="GO" id="GO:0071596">
    <property type="term" value="P:ubiquitin-dependent protein catabolic process via the N-end rule pathway"/>
    <property type="evidence" value="ECO:0007669"/>
    <property type="project" value="InterPro"/>
</dbReference>
<proteinExistence type="inferred from homology"/>
<dbReference type="Proteomes" id="UP000198640">
    <property type="component" value="Unassembled WGS sequence"/>
</dbReference>
<keyword evidence="3 4" id="KW-0012">Acyltransferase</keyword>
<dbReference type="GO" id="GO:0005737">
    <property type="term" value="C:cytoplasm"/>
    <property type="evidence" value="ECO:0007669"/>
    <property type="project" value="UniProtKB-SubCell"/>
</dbReference>
<comment type="subcellular location">
    <subcellularLocation>
        <location evidence="4">Cytoplasm</location>
    </subcellularLocation>
</comment>
<keyword evidence="1 4" id="KW-0963">Cytoplasm</keyword>
<dbReference type="HAMAP" id="MF_00689">
    <property type="entry name" value="Bpt"/>
    <property type="match status" value="1"/>
</dbReference>
<evidence type="ECO:0000256" key="4">
    <source>
        <dbReference type="HAMAP-Rule" id="MF_00689"/>
    </source>
</evidence>
<dbReference type="GO" id="GO:0008914">
    <property type="term" value="F:leucyl-tRNA--protein transferase activity"/>
    <property type="evidence" value="ECO:0007669"/>
    <property type="project" value="UniProtKB-UniRule"/>
</dbReference>
<dbReference type="PANTHER" id="PTHR21367:SF1">
    <property type="entry name" value="ARGINYL-TRNA--PROTEIN TRANSFERASE 1"/>
    <property type="match status" value="1"/>
</dbReference>
<gene>
    <name evidence="4" type="primary">bpt</name>
    <name evidence="7" type="ORF">SAMN05421881_100176</name>
</gene>
<evidence type="ECO:0000256" key="3">
    <source>
        <dbReference type="ARBA" id="ARBA00023315"/>
    </source>
</evidence>
<dbReference type="InterPro" id="IPR030700">
    <property type="entry name" value="N-end_Aminoacyl_Trfase"/>
</dbReference>
<dbReference type="NCBIfam" id="NF002342">
    <property type="entry name" value="PRK01305.1-3"/>
    <property type="match status" value="1"/>
</dbReference>
<comment type="catalytic activity">
    <reaction evidence="4">
        <text>N-terminal L-glutamyl-[protein] + L-leucyl-tRNA(Leu) = N-terminal L-leucyl-L-glutamyl-[protein] + tRNA(Leu) + H(+)</text>
        <dbReference type="Rhea" id="RHEA:50412"/>
        <dbReference type="Rhea" id="RHEA-COMP:9613"/>
        <dbReference type="Rhea" id="RHEA-COMP:9622"/>
        <dbReference type="Rhea" id="RHEA-COMP:12664"/>
        <dbReference type="Rhea" id="RHEA-COMP:12668"/>
        <dbReference type="ChEBI" id="CHEBI:15378"/>
        <dbReference type="ChEBI" id="CHEBI:64721"/>
        <dbReference type="ChEBI" id="CHEBI:78442"/>
        <dbReference type="ChEBI" id="CHEBI:78494"/>
        <dbReference type="ChEBI" id="CHEBI:133041"/>
        <dbReference type="EC" id="2.3.2.29"/>
    </reaction>
</comment>
<feature type="domain" description="N-end aminoacyl transferase N-terminal" evidence="5">
    <location>
        <begin position="9"/>
        <end position="79"/>
    </location>
</feature>
<accession>A0A1H3BQB1</accession>
<keyword evidence="2 4" id="KW-0808">Transferase</keyword>
<dbReference type="AlphaFoldDB" id="A0A1H3BQB1"/>
<evidence type="ECO:0000259" key="5">
    <source>
        <dbReference type="Pfam" id="PF04376"/>
    </source>
</evidence>
<name>A0A1H3BQB1_9PROT</name>
<dbReference type="InterPro" id="IPR017138">
    <property type="entry name" value="Asp_Glu_LeuTrfase"/>
</dbReference>
<dbReference type="OrthoDB" id="9782022at2"/>
<comment type="similarity">
    <text evidence="4">Belongs to the R-transferase family. Bpt subfamily.</text>
</comment>
<organism evidence="7 8">
    <name type="scientific">Nitrosomonas halophila</name>
    <dbReference type="NCBI Taxonomy" id="44576"/>
    <lineage>
        <taxon>Bacteria</taxon>
        <taxon>Pseudomonadati</taxon>
        <taxon>Pseudomonadota</taxon>
        <taxon>Betaproteobacteria</taxon>
        <taxon>Nitrosomonadales</taxon>
        <taxon>Nitrosomonadaceae</taxon>
        <taxon>Nitrosomonas</taxon>
    </lineage>
</organism>
<sequence length="234" mass="27702">MDFYVTRHYPCSYLPDRLARSRIAMVSDTLDSRIYAQLIKQGYRRSGSFIYRPDCDQCHACIPVRVVVDQFKPNRTQRRIWKQHRHLQAVQHALHFDPEHLALYQRYQKRRHAGGSMDHDDHQQYSDFLLTSNVDSRLITFHQGEQLRMVSIVDQLPDGLSSVYTFFDPDVIGSSYGTYSILWQMAHCQIQNLPYLYLGYWIAENRKMRYKANFQPLQCLLDGQWQSMDAAHSY</sequence>
<comment type="catalytic activity">
    <reaction evidence="4">
        <text>N-terminal L-aspartyl-[protein] + L-leucyl-tRNA(Leu) = N-terminal L-leucyl-L-aspartyl-[protein] + tRNA(Leu) + H(+)</text>
        <dbReference type="Rhea" id="RHEA:50420"/>
        <dbReference type="Rhea" id="RHEA-COMP:9613"/>
        <dbReference type="Rhea" id="RHEA-COMP:9622"/>
        <dbReference type="Rhea" id="RHEA-COMP:12669"/>
        <dbReference type="Rhea" id="RHEA-COMP:12674"/>
        <dbReference type="ChEBI" id="CHEBI:15378"/>
        <dbReference type="ChEBI" id="CHEBI:64720"/>
        <dbReference type="ChEBI" id="CHEBI:78442"/>
        <dbReference type="ChEBI" id="CHEBI:78494"/>
        <dbReference type="ChEBI" id="CHEBI:133042"/>
        <dbReference type="EC" id="2.3.2.29"/>
    </reaction>
</comment>
<protein>
    <recommendedName>
        <fullName evidence="4">Aspartate/glutamate leucyltransferase</fullName>
        <ecNumber evidence="4">2.3.2.29</ecNumber>
    </recommendedName>
</protein>
<dbReference type="InterPro" id="IPR007472">
    <property type="entry name" value="N-end_Aminoacyl_Trfase_C"/>
</dbReference>
<dbReference type="SUPFAM" id="SSF55729">
    <property type="entry name" value="Acyl-CoA N-acyltransferases (Nat)"/>
    <property type="match status" value="1"/>
</dbReference>
<dbReference type="NCBIfam" id="NF002346">
    <property type="entry name" value="PRK01305.2-3"/>
    <property type="match status" value="1"/>
</dbReference>
<dbReference type="Pfam" id="PF04377">
    <property type="entry name" value="ATE_C"/>
    <property type="match status" value="1"/>
</dbReference>
<comment type="function">
    <text evidence="4">Functions in the N-end rule pathway of protein degradation where it conjugates Leu from its aminoacyl-tRNA to the N-termini of proteins containing an N-terminal aspartate or glutamate.</text>
</comment>
<evidence type="ECO:0000256" key="1">
    <source>
        <dbReference type="ARBA" id="ARBA00022490"/>
    </source>
</evidence>
<dbReference type="Pfam" id="PF04376">
    <property type="entry name" value="ATE_N"/>
    <property type="match status" value="1"/>
</dbReference>
<dbReference type="InterPro" id="IPR016181">
    <property type="entry name" value="Acyl_CoA_acyltransferase"/>
</dbReference>
<dbReference type="GO" id="GO:0004057">
    <property type="term" value="F:arginyl-tRNA--protein transferase activity"/>
    <property type="evidence" value="ECO:0007669"/>
    <property type="project" value="InterPro"/>
</dbReference>
<dbReference type="InterPro" id="IPR007471">
    <property type="entry name" value="N-end_Aminoacyl_Trfase_N"/>
</dbReference>
<keyword evidence="8" id="KW-1185">Reference proteome</keyword>
<evidence type="ECO:0000313" key="8">
    <source>
        <dbReference type="Proteomes" id="UP000198640"/>
    </source>
</evidence>